<dbReference type="Pfam" id="PF19300">
    <property type="entry name" value="BPD_transp_1_N"/>
    <property type="match status" value="1"/>
</dbReference>
<comment type="similarity">
    <text evidence="7">Belongs to the binding-protein-dependent transport system permease family.</text>
</comment>
<dbReference type="CDD" id="cd06261">
    <property type="entry name" value="TM_PBP2"/>
    <property type="match status" value="1"/>
</dbReference>
<evidence type="ECO:0000256" key="2">
    <source>
        <dbReference type="ARBA" id="ARBA00022448"/>
    </source>
</evidence>
<name>A0A3G8JSQ3_9ACTN</name>
<evidence type="ECO:0000256" key="6">
    <source>
        <dbReference type="ARBA" id="ARBA00023136"/>
    </source>
</evidence>
<evidence type="ECO:0000256" key="4">
    <source>
        <dbReference type="ARBA" id="ARBA00022692"/>
    </source>
</evidence>
<feature type="transmembrane region" description="Helical" evidence="7">
    <location>
        <begin position="102"/>
        <end position="126"/>
    </location>
</feature>
<dbReference type="AlphaFoldDB" id="A0A3G8JSQ3"/>
<dbReference type="PANTHER" id="PTHR43163:SF6">
    <property type="entry name" value="DIPEPTIDE TRANSPORT SYSTEM PERMEASE PROTEIN DPPB-RELATED"/>
    <property type="match status" value="1"/>
</dbReference>
<dbReference type="RefSeq" id="WP_124710064.1">
    <property type="nucleotide sequence ID" value="NZ_CP033972.1"/>
</dbReference>
<evidence type="ECO:0000259" key="8">
    <source>
        <dbReference type="PROSITE" id="PS50928"/>
    </source>
</evidence>
<dbReference type="PROSITE" id="PS50928">
    <property type="entry name" value="ABC_TM1"/>
    <property type="match status" value="1"/>
</dbReference>
<gene>
    <name evidence="9" type="primary">gsiC_2</name>
    <name evidence="9" type="ORF">D7316_04367</name>
</gene>
<keyword evidence="10" id="KW-1185">Reference proteome</keyword>
<dbReference type="EMBL" id="CP033972">
    <property type="protein sequence ID" value="AZG47755.1"/>
    <property type="molecule type" value="Genomic_DNA"/>
</dbReference>
<feature type="transmembrane region" description="Helical" evidence="7">
    <location>
        <begin position="234"/>
        <end position="256"/>
    </location>
</feature>
<sequence length="352" mass="37873">MRTYILKRFGQAALVLWAAYTLSFLLLSALPGDAVTNRIQNPEAQISPEQAEVLLQYYGLDRPLWEQYLTALAGLLHGDLGYSLTDGRAVTELIGTALPSTLALTGLALAFGVVFALVIGILANYAPWKGLRDFVASWPALFGSIPTFVVGILFLQFFSFGLHLIPASDDGSFVALLAPAITLGLLIAAPLAQVFLTSIRDTRGQPFIHVLHARGADERYAFRRGVLRNSSMPVLTLLGLSCGELIAGAVVTEAVFARPGIGQLTVGAVSTQDLPVLQGVVLVATVAYVTVNLLVDLAYPVIDPRILLDGSVRRIGRRVRRPAATGTVRDREHAAMPDLRVARRIPVEVSMP</sequence>
<dbReference type="Gene3D" id="1.10.3720.10">
    <property type="entry name" value="MetI-like"/>
    <property type="match status" value="1"/>
</dbReference>
<evidence type="ECO:0000256" key="7">
    <source>
        <dbReference type="RuleBase" id="RU363032"/>
    </source>
</evidence>
<accession>A0A3G8JSQ3</accession>
<dbReference type="GO" id="GO:0055085">
    <property type="term" value="P:transmembrane transport"/>
    <property type="evidence" value="ECO:0007669"/>
    <property type="project" value="InterPro"/>
</dbReference>
<feature type="transmembrane region" description="Helical" evidence="7">
    <location>
        <begin position="138"/>
        <end position="161"/>
    </location>
</feature>
<dbReference type="InterPro" id="IPR000515">
    <property type="entry name" value="MetI-like"/>
</dbReference>
<organism evidence="9 10">
    <name type="scientific">Gordonia insulae</name>
    <dbReference type="NCBI Taxonomy" id="2420509"/>
    <lineage>
        <taxon>Bacteria</taxon>
        <taxon>Bacillati</taxon>
        <taxon>Actinomycetota</taxon>
        <taxon>Actinomycetes</taxon>
        <taxon>Mycobacteriales</taxon>
        <taxon>Gordoniaceae</taxon>
        <taxon>Gordonia</taxon>
    </lineage>
</organism>
<dbReference type="InterPro" id="IPR045621">
    <property type="entry name" value="BPD_transp_1_N"/>
</dbReference>
<feature type="transmembrane region" description="Helical" evidence="7">
    <location>
        <begin position="173"/>
        <end position="196"/>
    </location>
</feature>
<proteinExistence type="inferred from homology"/>
<keyword evidence="2 7" id="KW-0813">Transport</keyword>
<comment type="subcellular location">
    <subcellularLocation>
        <location evidence="1 7">Cell membrane</location>
        <topology evidence="1 7">Multi-pass membrane protein</topology>
    </subcellularLocation>
</comment>
<evidence type="ECO:0000313" key="10">
    <source>
        <dbReference type="Proteomes" id="UP000271469"/>
    </source>
</evidence>
<keyword evidence="4 7" id="KW-0812">Transmembrane</keyword>
<dbReference type="Pfam" id="PF00528">
    <property type="entry name" value="BPD_transp_1"/>
    <property type="match status" value="1"/>
</dbReference>
<dbReference type="Proteomes" id="UP000271469">
    <property type="component" value="Chromosome"/>
</dbReference>
<keyword evidence="3" id="KW-1003">Cell membrane</keyword>
<evidence type="ECO:0000256" key="1">
    <source>
        <dbReference type="ARBA" id="ARBA00004651"/>
    </source>
</evidence>
<keyword evidence="6 7" id="KW-0472">Membrane</keyword>
<dbReference type="InterPro" id="IPR035906">
    <property type="entry name" value="MetI-like_sf"/>
</dbReference>
<dbReference type="SUPFAM" id="SSF161098">
    <property type="entry name" value="MetI-like"/>
    <property type="match status" value="1"/>
</dbReference>
<keyword evidence="5 7" id="KW-1133">Transmembrane helix</keyword>
<dbReference type="KEGG" id="gom:D7316_04367"/>
<protein>
    <submittedName>
        <fullName evidence="9">Glutathione transport system permease protein GsiC</fullName>
    </submittedName>
</protein>
<feature type="transmembrane region" description="Helical" evidence="7">
    <location>
        <begin position="276"/>
        <end position="295"/>
    </location>
</feature>
<dbReference type="OrthoDB" id="9778910at2"/>
<evidence type="ECO:0000256" key="5">
    <source>
        <dbReference type="ARBA" id="ARBA00022989"/>
    </source>
</evidence>
<feature type="domain" description="ABC transmembrane type-1" evidence="8">
    <location>
        <begin position="98"/>
        <end position="299"/>
    </location>
</feature>
<feature type="transmembrane region" description="Helical" evidence="7">
    <location>
        <begin position="12"/>
        <end position="30"/>
    </location>
</feature>
<evidence type="ECO:0000256" key="3">
    <source>
        <dbReference type="ARBA" id="ARBA00022475"/>
    </source>
</evidence>
<reference evidence="9 10" key="1">
    <citation type="submission" date="2018-11" db="EMBL/GenBank/DDBJ databases">
        <title>Gordonia insulae sp. nov., isolated from an island soil.</title>
        <authorList>
            <person name="Kim Y.S."/>
            <person name="Kim S.B."/>
        </authorList>
    </citation>
    <scope>NUCLEOTIDE SEQUENCE [LARGE SCALE GENOMIC DNA]</scope>
    <source>
        <strain evidence="9 10">MMS17-SY073</strain>
    </source>
</reference>
<dbReference type="GO" id="GO:0005886">
    <property type="term" value="C:plasma membrane"/>
    <property type="evidence" value="ECO:0007669"/>
    <property type="project" value="UniProtKB-SubCell"/>
</dbReference>
<dbReference type="PANTHER" id="PTHR43163">
    <property type="entry name" value="DIPEPTIDE TRANSPORT SYSTEM PERMEASE PROTEIN DPPB-RELATED"/>
    <property type="match status" value="1"/>
</dbReference>
<evidence type="ECO:0000313" key="9">
    <source>
        <dbReference type="EMBL" id="AZG47755.1"/>
    </source>
</evidence>